<dbReference type="AlphaFoldDB" id="A0A9P1JY75"/>
<proteinExistence type="predicted"/>
<keyword evidence="2" id="KW-1185">Reference proteome</keyword>
<organism evidence="1 2">
    <name type="scientific">Azospirillum baldaniorum</name>
    <dbReference type="NCBI Taxonomy" id="1064539"/>
    <lineage>
        <taxon>Bacteria</taxon>
        <taxon>Pseudomonadati</taxon>
        <taxon>Pseudomonadota</taxon>
        <taxon>Alphaproteobacteria</taxon>
        <taxon>Rhodospirillales</taxon>
        <taxon>Azospirillaceae</taxon>
        <taxon>Azospirillum</taxon>
    </lineage>
</organism>
<name>A0A9P1JY75_9PROT</name>
<reference evidence="1 2" key="1">
    <citation type="journal article" date="2011" name="PLoS Genet.">
        <title>Azospirillum genomes reveal transition of bacteria from aquatic to terrestrial environments.</title>
        <authorList>
            <person name="Wisniewski-Dye F."/>
            <person name="Borziak K."/>
            <person name="Khalsa-Moyers G."/>
            <person name="Alexandre G."/>
            <person name="Sukharnikov L.O."/>
            <person name="Wuichet K."/>
            <person name="Hurst G.B."/>
            <person name="McDonald W.H."/>
            <person name="Robertson J.S."/>
            <person name="Barbe V."/>
            <person name="Calteau A."/>
            <person name="Rouy Z."/>
            <person name="Mangenot S."/>
            <person name="Prigent-Combaret C."/>
            <person name="Normand P."/>
            <person name="Boyer M."/>
            <person name="Siguier P."/>
            <person name="Dessaux Y."/>
            <person name="Elmerich C."/>
            <person name="Condemine G."/>
            <person name="Krishnen G."/>
            <person name="Kennedy I."/>
            <person name="Paterson A.H."/>
            <person name="Gonzalez V."/>
            <person name="Mavingui P."/>
            <person name="Zhulin I.B."/>
        </authorList>
    </citation>
    <scope>NUCLEOTIDE SEQUENCE [LARGE SCALE GENOMIC DNA]</scope>
    <source>
        <strain evidence="1 2">Sp245</strain>
    </source>
</reference>
<dbReference type="InterPro" id="IPR044000">
    <property type="entry name" value="Phage_tube_2"/>
</dbReference>
<evidence type="ECO:0000313" key="1">
    <source>
        <dbReference type="EMBL" id="CCD02004.1"/>
    </source>
</evidence>
<evidence type="ECO:0000313" key="2">
    <source>
        <dbReference type="Proteomes" id="UP000007319"/>
    </source>
</evidence>
<keyword evidence="1" id="KW-0614">Plasmid</keyword>
<dbReference type="EMBL" id="HE577329">
    <property type="protein sequence ID" value="CCD02004.1"/>
    <property type="molecule type" value="Genomic_DNA"/>
</dbReference>
<dbReference type="Proteomes" id="UP000007319">
    <property type="component" value="Plasmid AZOBR_p2"/>
</dbReference>
<dbReference type="Pfam" id="PF18906">
    <property type="entry name" value="Phage_tube_2"/>
    <property type="match status" value="1"/>
</dbReference>
<accession>A0A9P1JY75</accession>
<dbReference type="RefSeq" id="WP_014242338.1">
    <property type="nucleotide sequence ID" value="NC_016618.1"/>
</dbReference>
<geneLocation type="plasmid" evidence="1 2">
    <name>AZOBR_p2</name>
</geneLocation>
<protein>
    <submittedName>
        <fullName evidence="1">Uncharacterized protein</fullName>
    </submittedName>
</protein>
<dbReference type="KEGG" id="abs:AZOBR_p270200"/>
<gene>
    <name evidence="1" type="ORF">AZOBR_p270200</name>
</gene>
<sequence>MVTIADAASGQLRYAEEVTRGVTPAVAFKNLRLTQESLDEGYETVVSQEISADGNIIDTIPVRAGSQGSVEGELSIGTYDDFMESALQGDWSAAINRTGTDLSITASSKTLTAGSTSFSGIAAGDWVKLSGFATAANNGIFHVASATANTLGFDRALEGTLALVDEAAGASVSIRMQKLTNARTRHFYSIEKEFSDIGQFRVFRGMEVDTMALTFNVGEVLTTQFGFIGMSSDAGTTTFGTGAHIGSSTAPVLSPVANTGPFAIDGAPYQNGILSMTLNVSNGLRAQESIGSLYPVGVGRDRVNVSGQMEFYFADNTIYSKFKTRTPMSVTFYVTEGVAADGTADPSLGSTYVFELPKVKVTSNPTNLEGLGNDVISQCDVQALKSDFGYTMAVFKF</sequence>